<comment type="caution">
    <text evidence="2">The sequence shown here is derived from an EMBL/GenBank/DDBJ whole genome shotgun (WGS) entry which is preliminary data.</text>
</comment>
<keyword evidence="1" id="KW-0812">Transmembrane</keyword>
<reference evidence="2 3" key="1">
    <citation type="submission" date="2023-11" db="EMBL/GenBank/DDBJ databases">
        <title>Actinomadura monticuli sp. nov., isolated from volcanic ash.</title>
        <authorList>
            <person name="Lee S.D."/>
            <person name="Yang H."/>
            <person name="Kim I.S."/>
        </authorList>
    </citation>
    <scope>NUCLEOTIDE SEQUENCE [LARGE SCALE GENOMIC DNA]</scope>
    <source>
        <strain evidence="2 3">DLS-62</strain>
    </source>
</reference>
<proteinExistence type="predicted"/>
<name>A0ABV4QBQ4_9ACTN</name>
<feature type="transmembrane region" description="Helical" evidence="1">
    <location>
        <begin position="148"/>
        <end position="169"/>
    </location>
</feature>
<organism evidence="2 3">
    <name type="scientific">Actinomadura monticuli</name>
    <dbReference type="NCBI Taxonomy" id="3097367"/>
    <lineage>
        <taxon>Bacteria</taxon>
        <taxon>Bacillati</taxon>
        <taxon>Actinomycetota</taxon>
        <taxon>Actinomycetes</taxon>
        <taxon>Streptosporangiales</taxon>
        <taxon>Thermomonosporaceae</taxon>
        <taxon>Actinomadura</taxon>
    </lineage>
</organism>
<gene>
    <name evidence="2" type="ORF">SM611_13560</name>
</gene>
<keyword evidence="1" id="KW-1133">Transmembrane helix</keyword>
<protein>
    <recommendedName>
        <fullName evidence="4">Sensor domain-containing protein</fullName>
    </recommendedName>
</protein>
<dbReference type="RefSeq" id="WP_371949863.1">
    <property type="nucleotide sequence ID" value="NZ_JAXCEI010000005.1"/>
</dbReference>
<evidence type="ECO:0000256" key="1">
    <source>
        <dbReference type="SAM" id="Phobius"/>
    </source>
</evidence>
<feature type="transmembrane region" description="Helical" evidence="1">
    <location>
        <begin position="113"/>
        <end position="136"/>
    </location>
</feature>
<sequence length="181" mass="19653">MDSPDVSAAIAEYTSLRGEIDGRAKYQQQILALQLTLTGAIFGFALTRAGLSGIMLLIPVSSYLLGGRYVAQRTAIHRISTYIDEVLNDKVGKGFGWVEWSRANPRPATTVDWLIPMLLTFPGASLLALGWVFPLVFYRADVSVAERVGLIAVWSVGCFGAAVTARMIVSIHRGGDRPPSR</sequence>
<evidence type="ECO:0008006" key="4">
    <source>
        <dbReference type="Google" id="ProtNLM"/>
    </source>
</evidence>
<evidence type="ECO:0000313" key="2">
    <source>
        <dbReference type="EMBL" id="MFA1539959.1"/>
    </source>
</evidence>
<keyword evidence="1" id="KW-0472">Membrane</keyword>
<feature type="transmembrane region" description="Helical" evidence="1">
    <location>
        <begin position="53"/>
        <end position="71"/>
    </location>
</feature>
<evidence type="ECO:0000313" key="3">
    <source>
        <dbReference type="Proteomes" id="UP001569963"/>
    </source>
</evidence>
<keyword evidence="3" id="KW-1185">Reference proteome</keyword>
<accession>A0ABV4QBQ4</accession>
<dbReference type="EMBL" id="JAXCEI010000005">
    <property type="protein sequence ID" value="MFA1539959.1"/>
    <property type="molecule type" value="Genomic_DNA"/>
</dbReference>
<dbReference type="Proteomes" id="UP001569963">
    <property type="component" value="Unassembled WGS sequence"/>
</dbReference>